<accession>L1LG55</accession>
<gene>
    <name evidence="2" type="ORF">BEWA_041760</name>
</gene>
<protein>
    <submittedName>
        <fullName evidence="2">Signal peptide containing protein</fullName>
    </submittedName>
</protein>
<dbReference type="EMBL" id="ACOU01000002">
    <property type="protein sequence ID" value="EKX74138.1"/>
    <property type="molecule type" value="Genomic_DNA"/>
</dbReference>
<dbReference type="KEGG" id="beq:BEWA_041760"/>
<proteinExistence type="predicted"/>
<evidence type="ECO:0000256" key="1">
    <source>
        <dbReference type="SAM" id="SignalP"/>
    </source>
</evidence>
<feature type="signal peptide" evidence="1">
    <location>
        <begin position="1"/>
        <end position="18"/>
    </location>
</feature>
<dbReference type="Proteomes" id="UP000031512">
    <property type="component" value="Unassembled WGS sequence"/>
</dbReference>
<organism evidence="2 3">
    <name type="scientific">Theileria equi strain WA</name>
    <dbReference type="NCBI Taxonomy" id="1537102"/>
    <lineage>
        <taxon>Eukaryota</taxon>
        <taxon>Sar</taxon>
        <taxon>Alveolata</taxon>
        <taxon>Apicomplexa</taxon>
        <taxon>Aconoidasida</taxon>
        <taxon>Piroplasmida</taxon>
        <taxon>Theileriidae</taxon>
        <taxon>Theileria</taxon>
    </lineage>
</organism>
<dbReference type="RefSeq" id="XP_004833590.1">
    <property type="nucleotide sequence ID" value="XM_004833533.1"/>
</dbReference>
<evidence type="ECO:0000313" key="3">
    <source>
        <dbReference type="Proteomes" id="UP000031512"/>
    </source>
</evidence>
<evidence type="ECO:0000313" key="2">
    <source>
        <dbReference type="EMBL" id="EKX74138.1"/>
    </source>
</evidence>
<reference evidence="2 3" key="1">
    <citation type="journal article" date="2012" name="BMC Genomics">
        <title>Comparative genomic analysis and phylogenetic position of Theileria equi.</title>
        <authorList>
            <person name="Kappmeyer L.S."/>
            <person name="Thiagarajan M."/>
            <person name="Herndon D.R."/>
            <person name="Ramsay J.D."/>
            <person name="Caler E."/>
            <person name="Djikeng A."/>
            <person name="Gillespie J.J."/>
            <person name="Lau A.O."/>
            <person name="Roalson E.H."/>
            <person name="Silva J.C."/>
            <person name="Silva M.G."/>
            <person name="Suarez C.E."/>
            <person name="Ueti M.W."/>
            <person name="Nene V.M."/>
            <person name="Mealey R.H."/>
            <person name="Knowles D.P."/>
            <person name="Brayton K.A."/>
        </authorList>
    </citation>
    <scope>NUCLEOTIDE SEQUENCE [LARGE SCALE GENOMIC DNA]</scope>
    <source>
        <strain evidence="2 3">WA</strain>
    </source>
</reference>
<dbReference type="GeneID" id="15807586"/>
<keyword evidence="3" id="KW-1185">Reference proteome</keyword>
<name>L1LG55_THEEQ</name>
<dbReference type="VEuPathDB" id="PiroplasmaDB:BEWA_041760"/>
<keyword evidence="1" id="KW-0732">Signal</keyword>
<dbReference type="AlphaFoldDB" id="L1LG55"/>
<comment type="caution">
    <text evidence="2">The sequence shown here is derived from an EMBL/GenBank/DDBJ whole genome shotgun (WGS) entry which is preliminary data.</text>
</comment>
<sequence>MFFKVLLLLTCQVGLALATTEQEHHAQPTIAASHLELSLAEALENPQREPDNAKKGKRTGDKPMVEEEVIGFKVVCFPFSFCHVFRLGTFAWMECTAGL</sequence>
<feature type="chain" id="PRO_5003952714" evidence="1">
    <location>
        <begin position="19"/>
        <end position="99"/>
    </location>
</feature>